<reference evidence="7 8" key="1">
    <citation type="journal article" date="2013" name="BMC Genomics">
        <title>Genomics-driven discovery of the pneumocandin biosynthetic gene cluster in the fungus Glarea lozoyensis.</title>
        <authorList>
            <person name="Chen L."/>
            <person name="Yue Q."/>
            <person name="Zhang X."/>
            <person name="Xiang M."/>
            <person name="Wang C."/>
            <person name="Li S."/>
            <person name="Che Y."/>
            <person name="Ortiz-Lopez F.J."/>
            <person name="Bills G.F."/>
            <person name="Liu X."/>
            <person name="An Z."/>
        </authorList>
    </citation>
    <scope>NUCLEOTIDE SEQUENCE [LARGE SCALE GENOMIC DNA]</scope>
    <source>
        <strain evidence="8">ATCC 20868 / MF5171</strain>
    </source>
</reference>
<evidence type="ECO:0000256" key="4">
    <source>
        <dbReference type="ARBA" id="ARBA00023157"/>
    </source>
</evidence>
<sequence length="252" mass="26936">MRVNSISGVVVAAASTVAAHGYIDRWTIADKNYTGYNPSIAPWVFDQGSISWRAWNTDTGPVYSSNLNTSDINCSINATNAQIDALPVEAGGVVNLHWTEFHVSHHGPIFSYLAACNGDCATVDKTQLKWFKIAELGQTSYGVGGGTTGEWAVDKLRANDGNWAVTIPSSIVAGNYVFRNEILALHSAYDVGGAQFYPQCANIRITGSGSVVPSGVVGTELYDENDPGVHYGIYNDEAKPVYVLPGPPLFTG</sequence>
<dbReference type="RefSeq" id="XP_008088603.1">
    <property type="nucleotide sequence ID" value="XM_008090412.1"/>
</dbReference>
<keyword evidence="3" id="KW-0964">Secreted</keyword>
<comment type="subcellular location">
    <subcellularLocation>
        <location evidence="2">Secreted</location>
    </subcellularLocation>
</comment>
<dbReference type="InterPro" id="IPR005103">
    <property type="entry name" value="AA9_LPMO"/>
</dbReference>
<accession>S3CEU5</accession>
<evidence type="ECO:0000256" key="3">
    <source>
        <dbReference type="ARBA" id="ARBA00022525"/>
    </source>
</evidence>
<evidence type="ECO:0000256" key="5">
    <source>
        <dbReference type="ARBA" id="ARBA00023180"/>
    </source>
</evidence>
<keyword evidence="5" id="KW-0325">Glycoprotein</keyword>
<keyword evidence="8" id="KW-1185">Reference proteome</keyword>
<dbReference type="InterPro" id="IPR049892">
    <property type="entry name" value="AA9"/>
</dbReference>
<dbReference type="KEGG" id="glz:GLAREA_08367"/>
<dbReference type="OrthoDB" id="4849160at2759"/>
<dbReference type="PANTHER" id="PTHR33353:SF34">
    <property type="entry name" value="ENDO-BETA-1,4-GLUCANASE D"/>
    <property type="match status" value="1"/>
</dbReference>
<evidence type="ECO:0000313" key="8">
    <source>
        <dbReference type="Proteomes" id="UP000016922"/>
    </source>
</evidence>
<feature type="domain" description="Auxiliary Activity family 9 catalytic" evidence="6">
    <location>
        <begin position="20"/>
        <end position="239"/>
    </location>
</feature>
<dbReference type="CDD" id="cd21175">
    <property type="entry name" value="LPMO_AA9"/>
    <property type="match status" value="1"/>
</dbReference>
<gene>
    <name evidence="7" type="ORF">GLAREA_08367</name>
</gene>
<dbReference type="OMA" id="CANIRIT"/>
<proteinExistence type="predicted"/>
<dbReference type="Pfam" id="PF03443">
    <property type="entry name" value="AA9"/>
    <property type="match status" value="1"/>
</dbReference>
<evidence type="ECO:0000313" key="7">
    <source>
        <dbReference type="EMBL" id="EPE24515.1"/>
    </source>
</evidence>
<dbReference type="Gene3D" id="2.70.50.70">
    <property type="match status" value="1"/>
</dbReference>
<dbReference type="Proteomes" id="UP000016922">
    <property type="component" value="Unassembled WGS sequence"/>
</dbReference>
<dbReference type="GO" id="GO:0005576">
    <property type="term" value="C:extracellular region"/>
    <property type="evidence" value="ECO:0007669"/>
    <property type="project" value="UniProtKB-SubCell"/>
</dbReference>
<comment type="cofactor">
    <cofactor evidence="1">
        <name>Cu(2+)</name>
        <dbReference type="ChEBI" id="CHEBI:29036"/>
    </cofactor>
</comment>
<dbReference type="eggNOG" id="ENOG502SPU4">
    <property type="taxonomic scope" value="Eukaryota"/>
</dbReference>
<dbReference type="STRING" id="1116229.S3CEU5"/>
<evidence type="ECO:0000259" key="6">
    <source>
        <dbReference type="Pfam" id="PF03443"/>
    </source>
</evidence>
<dbReference type="HOGENOM" id="CLU_031730_1_3_1"/>
<dbReference type="AlphaFoldDB" id="S3CEU5"/>
<dbReference type="PANTHER" id="PTHR33353">
    <property type="entry name" value="PUTATIVE (AFU_ORTHOLOGUE AFUA_1G12560)-RELATED"/>
    <property type="match status" value="1"/>
</dbReference>
<dbReference type="EMBL" id="KE145373">
    <property type="protein sequence ID" value="EPE24515.1"/>
    <property type="molecule type" value="Genomic_DNA"/>
</dbReference>
<organism evidence="7 8">
    <name type="scientific">Glarea lozoyensis (strain ATCC 20868 / MF5171)</name>
    <dbReference type="NCBI Taxonomy" id="1116229"/>
    <lineage>
        <taxon>Eukaryota</taxon>
        <taxon>Fungi</taxon>
        <taxon>Dikarya</taxon>
        <taxon>Ascomycota</taxon>
        <taxon>Pezizomycotina</taxon>
        <taxon>Leotiomycetes</taxon>
        <taxon>Helotiales</taxon>
        <taxon>Helotiaceae</taxon>
        <taxon>Glarea</taxon>
    </lineage>
</organism>
<evidence type="ECO:0000256" key="2">
    <source>
        <dbReference type="ARBA" id="ARBA00004613"/>
    </source>
</evidence>
<keyword evidence="4" id="KW-1015">Disulfide bond</keyword>
<protein>
    <recommendedName>
        <fullName evidence="6">Auxiliary Activity family 9 catalytic domain-containing protein</fullName>
    </recommendedName>
</protein>
<dbReference type="GeneID" id="19467416"/>
<name>S3CEU5_GLAL2</name>
<evidence type="ECO:0000256" key="1">
    <source>
        <dbReference type="ARBA" id="ARBA00001973"/>
    </source>
</evidence>